<reference evidence="1" key="1">
    <citation type="submission" date="2023-04" db="EMBL/GenBank/DDBJ databases">
        <title>A chromosome-level genome assembly of the parasitoid wasp Eretmocerus hayati.</title>
        <authorList>
            <person name="Zhong Y."/>
            <person name="Liu S."/>
            <person name="Liu Y."/>
        </authorList>
    </citation>
    <scope>NUCLEOTIDE SEQUENCE</scope>
    <source>
        <strain evidence="1">ZJU_SS_LIU_2023</strain>
    </source>
</reference>
<proteinExistence type="predicted"/>
<dbReference type="EMBL" id="CM056741">
    <property type="protein sequence ID" value="KAJ8685979.1"/>
    <property type="molecule type" value="Genomic_DNA"/>
</dbReference>
<keyword evidence="2" id="KW-1185">Reference proteome</keyword>
<evidence type="ECO:0000313" key="1">
    <source>
        <dbReference type="EMBL" id="KAJ8685979.1"/>
    </source>
</evidence>
<evidence type="ECO:0000313" key="2">
    <source>
        <dbReference type="Proteomes" id="UP001239111"/>
    </source>
</evidence>
<accession>A0ACC2PRN0</accession>
<gene>
    <name evidence="1" type="ORF">QAD02_021772</name>
</gene>
<comment type="caution">
    <text evidence="1">The sequence shown here is derived from an EMBL/GenBank/DDBJ whole genome shotgun (WGS) entry which is preliminary data.</text>
</comment>
<organism evidence="1 2">
    <name type="scientific">Eretmocerus hayati</name>
    <dbReference type="NCBI Taxonomy" id="131215"/>
    <lineage>
        <taxon>Eukaryota</taxon>
        <taxon>Metazoa</taxon>
        <taxon>Ecdysozoa</taxon>
        <taxon>Arthropoda</taxon>
        <taxon>Hexapoda</taxon>
        <taxon>Insecta</taxon>
        <taxon>Pterygota</taxon>
        <taxon>Neoptera</taxon>
        <taxon>Endopterygota</taxon>
        <taxon>Hymenoptera</taxon>
        <taxon>Apocrita</taxon>
        <taxon>Proctotrupomorpha</taxon>
        <taxon>Chalcidoidea</taxon>
        <taxon>Aphelinidae</taxon>
        <taxon>Aphelininae</taxon>
        <taxon>Eretmocerus</taxon>
    </lineage>
</organism>
<name>A0ACC2PRN0_9HYME</name>
<sequence>MADEETRVGAEESVAADGVTIDMIDVDKRIEKFYDTIEKNEPIYKLLAANDNLEGRLSLYVYAKTQDLSMLRVKLSRIIIRAEYSRLDWRKPSLKIDTARLIQLSEEIIDFFQREPDPTLYVEPYYSSVDDKGKRIKSNALRPLVNAVAFVKALFDLAELTQLLPHKKKPAKKKCRCTRLTVFPEIEGWDIITTYQVLETEVTIQLLNIDFGLMFNSRYPGDIECSKRLESHWPTISKQLIAVATARIPKSKNRRVRHKKDVTSNEAATNAQVDAHVDDAPVDDVPVDNVSVDDASANNATVDNANVDLAIYKSQNNLIINNHVIENDNRDLISEMGLEDGALRLTFKLYKKLDFSRAMVQTVIELFSDFIKEDYNPSSLDEVDGSLQGAVSDKVSEKITIVRIPLVIGLKRPLETEGLLEATMSYYEFLMQEKHLKMNLVQGKLWAKQIKNVERGVIVLPSVSYYDAIQIRNGLGSHAVEGNLGNCSSTIACSPPSFSSRLESMVVSDIFLESDRKKNRDEAIFKSFIEEVRYLRREGIELNLKGRKVRVHFILSSMTGDNLGLNSIFEYVCSFYNTHFCRICYVGGFEINYMVKEDESRLRTRNKYEEDLKLNKDPSETGLNGRSSFNDIEDFHVMKNAYLDLMHDLTKGTCNVEMSKILLLHLCDEEHRKFTINYLDTRMSTLDFGFESGNVPPKIRLDYLKKNEKSRMAASEMIFFTRYSSVLVGDDIPRDDKAYGLYPVIKTSVIRFESNNRQIKRAIQSSNWHKNTLKSTAIRLQLSNINSNSKPYETVYRSDGKIIKDSALIQLLYPTAIKKD</sequence>
<protein>
    <submittedName>
        <fullName evidence="1">Uncharacterized protein</fullName>
    </submittedName>
</protein>
<dbReference type="Proteomes" id="UP001239111">
    <property type="component" value="Chromosome 1"/>
</dbReference>